<dbReference type="SMART" id="SM00020">
    <property type="entry name" value="Tryp_SPc"/>
    <property type="match status" value="1"/>
</dbReference>
<evidence type="ECO:0000256" key="2">
    <source>
        <dbReference type="SAM" id="MobiDB-lite"/>
    </source>
</evidence>
<keyword evidence="5" id="KW-1185">Reference proteome</keyword>
<feature type="region of interest" description="Disordered" evidence="2">
    <location>
        <begin position="1"/>
        <end position="59"/>
    </location>
</feature>
<dbReference type="Pfam" id="PF00089">
    <property type="entry name" value="Trypsin"/>
    <property type="match status" value="1"/>
</dbReference>
<dbReference type="InterPro" id="IPR001254">
    <property type="entry name" value="Trypsin_dom"/>
</dbReference>
<evidence type="ECO:0000313" key="4">
    <source>
        <dbReference type="EMBL" id="CAG5103340.1"/>
    </source>
</evidence>
<evidence type="ECO:0000313" key="5">
    <source>
        <dbReference type="Proteomes" id="UP001158576"/>
    </source>
</evidence>
<sequence length="432" mass="49076">MVSIFLKKRDEQDTGFQQSEKIELGPPTYDKIQRRPAALSSERDAFAEKGNGKGKTPQLSVNDLDIANRLPHNRFLQVTVSEFDRAKIDMGARTINIKEKYLHPQFDQFTLKNDICLLELEDSINFHVFAQPVCLPDKGSRIDKIPLGKGPLCYVAGWGRIGEMENTARILQETQVPIVNNTIKSIVVPDEVKTTLPPTTTTTERSPVVGLTKMHSFCGNPKENYKIAKNVQVGCNEIGCKFFCPKRMKPSVSKVGCNKKWKNFVPKRLKRPIFCMEEKKKSIKEEVIQRGNEMTSCGNVTKKFKLPESINIDCKNDKCDLTCENPNMEPTLSQIKCQRSTGKSKKGKFIPRRARVNCVVKKNSKAMRSMGSTAEETCGYLPVQIAQPASYFCEDMSCHFYCPDNLTPNHAKITCNPWKRSWWPKRFSVFCE</sequence>
<feature type="domain" description="Peptidase S1" evidence="3">
    <location>
        <begin position="72"/>
        <end position="270"/>
    </location>
</feature>
<dbReference type="Proteomes" id="UP001158576">
    <property type="component" value="Chromosome 1"/>
</dbReference>
<dbReference type="Gene3D" id="2.40.10.10">
    <property type="entry name" value="Trypsin-like serine proteases"/>
    <property type="match status" value="1"/>
</dbReference>
<organism evidence="4 5">
    <name type="scientific">Oikopleura dioica</name>
    <name type="common">Tunicate</name>
    <dbReference type="NCBI Taxonomy" id="34765"/>
    <lineage>
        <taxon>Eukaryota</taxon>
        <taxon>Metazoa</taxon>
        <taxon>Chordata</taxon>
        <taxon>Tunicata</taxon>
        <taxon>Appendicularia</taxon>
        <taxon>Copelata</taxon>
        <taxon>Oikopleuridae</taxon>
        <taxon>Oikopleura</taxon>
    </lineage>
</organism>
<dbReference type="PROSITE" id="PS50240">
    <property type="entry name" value="TRYPSIN_DOM"/>
    <property type="match status" value="1"/>
</dbReference>
<gene>
    <name evidence="4" type="ORF">OKIOD_LOCUS9492</name>
</gene>
<keyword evidence="1" id="KW-1015">Disulfide bond</keyword>
<dbReference type="PANTHER" id="PTHR24252:SF7">
    <property type="entry name" value="HYALIN"/>
    <property type="match status" value="1"/>
</dbReference>
<proteinExistence type="predicted"/>
<reference evidence="4 5" key="1">
    <citation type="submission" date="2021-04" db="EMBL/GenBank/DDBJ databases">
        <authorList>
            <person name="Bliznina A."/>
        </authorList>
    </citation>
    <scope>NUCLEOTIDE SEQUENCE [LARGE SCALE GENOMIC DNA]</scope>
</reference>
<name>A0ABN7SQX2_OIKDI</name>
<evidence type="ECO:0000256" key="1">
    <source>
        <dbReference type="ARBA" id="ARBA00023157"/>
    </source>
</evidence>
<feature type="compositionally biased region" description="Basic and acidic residues" evidence="2">
    <location>
        <begin position="41"/>
        <end position="51"/>
    </location>
</feature>
<dbReference type="InterPro" id="IPR009003">
    <property type="entry name" value="Peptidase_S1_PA"/>
</dbReference>
<dbReference type="InterPro" id="IPR043504">
    <property type="entry name" value="Peptidase_S1_PA_chymotrypsin"/>
</dbReference>
<dbReference type="EMBL" id="OU015566">
    <property type="protein sequence ID" value="CAG5103340.1"/>
    <property type="molecule type" value="Genomic_DNA"/>
</dbReference>
<dbReference type="PANTHER" id="PTHR24252">
    <property type="entry name" value="ACROSIN-RELATED"/>
    <property type="match status" value="1"/>
</dbReference>
<dbReference type="SUPFAM" id="SSF50494">
    <property type="entry name" value="Trypsin-like serine proteases"/>
    <property type="match status" value="1"/>
</dbReference>
<protein>
    <submittedName>
        <fullName evidence="4">Oidioi.mRNA.OKI2018_I69.chr1.g727.t1.cds</fullName>
    </submittedName>
</protein>
<evidence type="ECO:0000259" key="3">
    <source>
        <dbReference type="PROSITE" id="PS50240"/>
    </source>
</evidence>
<accession>A0ABN7SQX2</accession>